<gene>
    <name evidence="3" type="ORF">DN752_22395</name>
</gene>
<dbReference type="InterPro" id="IPR002491">
    <property type="entry name" value="ABC_transptr_periplasmic_BD"/>
</dbReference>
<dbReference type="PROSITE" id="PS51257">
    <property type="entry name" value="PROKAR_LIPOPROTEIN"/>
    <property type="match status" value="1"/>
</dbReference>
<evidence type="ECO:0000256" key="1">
    <source>
        <dbReference type="SAM" id="Coils"/>
    </source>
</evidence>
<dbReference type="AlphaFoldDB" id="A0A2Z4INI5"/>
<keyword evidence="1" id="KW-0175">Coiled coil</keyword>
<dbReference type="RefSeq" id="WP_112786043.1">
    <property type="nucleotide sequence ID" value="NZ_CP030041.1"/>
</dbReference>
<dbReference type="SUPFAM" id="SSF53807">
    <property type="entry name" value="Helical backbone' metal receptor"/>
    <property type="match status" value="1"/>
</dbReference>
<dbReference type="Pfam" id="PF01497">
    <property type="entry name" value="Peripla_BP_2"/>
    <property type="match status" value="1"/>
</dbReference>
<evidence type="ECO:0000313" key="3">
    <source>
        <dbReference type="EMBL" id="AWW32671.1"/>
    </source>
</evidence>
<dbReference type="Proteomes" id="UP000248688">
    <property type="component" value="Chromosome"/>
</dbReference>
<dbReference type="Gene3D" id="3.40.50.1980">
    <property type="entry name" value="Nitrogenase molybdenum iron protein domain"/>
    <property type="match status" value="2"/>
</dbReference>
<dbReference type="KEGG" id="est:DN752_22395"/>
<sequence length="289" mass="31667">MKRNITLFFVMALAVSCSSKHDQKQESTATEEAIPKIITAGGTITEIVYALGHGDAIVATDRTSTYPAHMQELPSIGYRNQIQAEGILSLNPDWILVEENYLNNDVVTQLENSGKKVFVLKNPQSAQTATALITEIGKIFEEKEKADELIRQLNKDLEALRTLKEQNKEQPKVAFIMSRGPEMVFLAGKDTFAEAMISMSGAEPVAVDFEGLKPLTPEALPALNPDYILLFESGFQAAGGKEGLRTIQGITATTAWKKDQLIAMDGHYLSGFGPRLGQAAIDLFEKTHP</sequence>
<dbReference type="OrthoDB" id="9797736at2"/>
<dbReference type="EMBL" id="CP030041">
    <property type="protein sequence ID" value="AWW32671.1"/>
    <property type="molecule type" value="Genomic_DNA"/>
</dbReference>
<evidence type="ECO:0000313" key="4">
    <source>
        <dbReference type="Proteomes" id="UP000248688"/>
    </source>
</evidence>
<reference evidence="3 4" key="1">
    <citation type="submission" date="2018-06" db="EMBL/GenBank/DDBJ databases">
        <title>Echinicola strongylocentroti sp. nov., isolated from a sea urchin Strongylocentrotus intermedius.</title>
        <authorList>
            <person name="Bae S.S."/>
        </authorList>
    </citation>
    <scope>NUCLEOTIDE SEQUENCE [LARGE SCALE GENOMIC DNA]</scope>
    <source>
        <strain evidence="3 4">MEBiC08714</strain>
    </source>
</reference>
<dbReference type="PANTHER" id="PTHR30535">
    <property type="entry name" value="VITAMIN B12-BINDING PROTEIN"/>
    <property type="match status" value="1"/>
</dbReference>
<protein>
    <submittedName>
        <fullName evidence="3">ABC transporter substrate-binding protein</fullName>
    </submittedName>
</protein>
<accession>A0A2Z4INI5</accession>
<dbReference type="PROSITE" id="PS50983">
    <property type="entry name" value="FE_B12_PBP"/>
    <property type="match status" value="1"/>
</dbReference>
<evidence type="ECO:0000259" key="2">
    <source>
        <dbReference type="PROSITE" id="PS50983"/>
    </source>
</evidence>
<organism evidence="3 4">
    <name type="scientific">Echinicola strongylocentroti</name>
    <dbReference type="NCBI Taxonomy" id="1795355"/>
    <lineage>
        <taxon>Bacteria</taxon>
        <taxon>Pseudomonadati</taxon>
        <taxon>Bacteroidota</taxon>
        <taxon>Cytophagia</taxon>
        <taxon>Cytophagales</taxon>
        <taxon>Cyclobacteriaceae</taxon>
        <taxon>Echinicola</taxon>
    </lineage>
</organism>
<dbReference type="PANTHER" id="PTHR30535:SF4">
    <property type="entry name" value="HEMIN-BINDING PERIPLASMIC PROTEIN HMUT"/>
    <property type="match status" value="1"/>
</dbReference>
<dbReference type="InterPro" id="IPR050902">
    <property type="entry name" value="ABC_Transporter_SBP"/>
</dbReference>
<keyword evidence="4" id="KW-1185">Reference proteome</keyword>
<feature type="coiled-coil region" evidence="1">
    <location>
        <begin position="143"/>
        <end position="170"/>
    </location>
</feature>
<name>A0A2Z4INI5_9BACT</name>
<proteinExistence type="predicted"/>
<feature type="domain" description="Fe/B12 periplasmic-binding" evidence="2">
    <location>
        <begin position="36"/>
        <end position="289"/>
    </location>
</feature>